<name>A0A4Y4G862_WEIHE</name>
<evidence type="ECO:0000313" key="3">
    <source>
        <dbReference type="Proteomes" id="UP000182448"/>
    </source>
</evidence>
<evidence type="ECO:0000313" key="4">
    <source>
        <dbReference type="Proteomes" id="UP000585749"/>
    </source>
</evidence>
<comment type="caution">
    <text evidence="1">The sequence shown here is derived from an EMBL/GenBank/DDBJ whole genome shotgun (WGS) entry which is preliminary data.</text>
</comment>
<dbReference type="AlphaFoldDB" id="A0A4Y4G862"/>
<organism evidence="1 4">
    <name type="scientific">Weissella hellenica</name>
    <dbReference type="NCBI Taxonomy" id="46256"/>
    <lineage>
        <taxon>Bacteria</taxon>
        <taxon>Bacillati</taxon>
        <taxon>Bacillota</taxon>
        <taxon>Bacilli</taxon>
        <taxon>Lactobacillales</taxon>
        <taxon>Lactobacillaceae</taxon>
        <taxon>Weissella</taxon>
    </lineage>
</organism>
<dbReference type="Proteomes" id="UP000182448">
    <property type="component" value="Unassembled WGS sequence"/>
</dbReference>
<accession>A0A4Y4G862</accession>
<reference evidence="1 4" key="2">
    <citation type="submission" date="2020-04" db="EMBL/GenBank/DDBJ databases">
        <title>MicrobeNet Type strains.</title>
        <authorList>
            <person name="Nicholson A.C."/>
        </authorList>
    </citation>
    <scope>NUCLEOTIDE SEQUENCE [LARGE SCALE GENOMIC DNA]</scope>
    <source>
        <strain evidence="1 4">CCUG 33494</strain>
    </source>
</reference>
<dbReference type="EMBL" id="FMAW01000004">
    <property type="protein sequence ID" value="SCB85304.1"/>
    <property type="molecule type" value="Genomic_DNA"/>
</dbReference>
<evidence type="ECO:0000313" key="2">
    <source>
        <dbReference type="EMBL" id="SCB85304.1"/>
    </source>
</evidence>
<gene>
    <name evidence="2" type="ORF">GA0061075_10428</name>
    <name evidence="1" type="ORF">HF960_03775</name>
</gene>
<dbReference type="EMBL" id="JAAXPM010000003">
    <property type="protein sequence ID" value="NKY66795.1"/>
    <property type="molecule type" value="Genomic_DNA"/>
</dbReference>
<proteinExistence type="predicted"/>
<sequence>MSESYNKKDILDILSKLYNNLPPQNYANLRDNVLQSADKITKGSNPLPIVNLLINELTDIIIDNVGHDIPSVIETTNISLKRWIKKHNKGLWISDYGSLYGGNIF</sequence>
<dbReference type="Proteomes" id="UP000585749">
    <property type="component" value="Unassembled WGS sequence"/>
</dbReference>
<protein>
    <submittedName>
        <fullName evidence="2">Enterocin A Immunity</fullName>
    </submittedName>
    <submittedName>
        <fullName evidence="1">Vesicular acetylcholine transporter</fullName>
    </submittedName>
</protein>
<dbReference type="RefSeq" id="WP_074427046.1">
    <property type="nucleotide sequence ID" value="NZ_BJEG01000002.1"/>
</dbReference>
<evidence type="ECO:0000313" key="1">
    <source>
        <dbReference type="EMBL" id="NKY66795.1"/>
    </source>
</evidence>
<keyword evidence="3" id="KW-1185">Reference proteome</keyword>
<reference evidence="2 3" key="1">
    <citation type="submission" date="2016-08" db="EMBL/GenBank/DDBJ databases">
        <authorList>
            <person name="Varghese N."/>
            <person name="Submissions Spin"/>
        </authorList>
    </citation>
    <scope>NUCLEOTIDE SEQUENCE [LARGE SCALE GENOMIC DNA]</scope>
    <source>
        <strain evidence="2 3">R-53116</strain>
    </source>
</reference>